<dbReference type="InterPro" id="IPR032675">
    <property type="entry name" value="LRR_dom_sf"/>
</dbReference>
<evidence type="ECO:0000313" key="2">
    <source>
        <dbReference type="EMBL" id="KAJ7754571.1"/>
    </source>
</evidence>
<dbReference type="SUPFAM" id="SSF52047">
    <property type="entry name" value="RNI-like"/>
    <property type="match status" value="1"/>
</dbReference>
<organism evidence="2 3">
    <name type="scientific">Mycena metata</name>
    <dbReference type="NCBI Taxonomy" id="1033252"/>
    <lineage>
        <taxon>Eukaryota</taxon>
        <taxon>Fungi</taxon>
        <taxon>Dikarya</taxon>
        <taxon>Basidiomycota</taxon>
        <taxon>Agaricomycotina</taxon>
        <taxon>Agaricomycetes</taxon>
        <taxon>Agaricomycetidae</taxon>
        <taxon>Agaricales</taxon>
        <taxon>Marasmiineae</taxon>
        <taxon>Mycenaceae</taxon>
        <taxon>Mycena</taxon>
    </lineage>
</organism>
<dbReference type="InterPro" id="IPR001810">
    <property type="entry name" value="F-box_dom"/>
</dbReference>
<reference evidence="2" key="1">
    <citation type="submission" date="2023-03" db="EMBL/GenBank/DDBJ databases">
        <title>Massive genome expansion in bonnet fungi (Mycena s.s.) driven by repeated elements and novel gene families across ecological guilds.</title>
        <authorList>
            <consortium name="Lawrence Berkeley National Laboratory"/>
            <person name="Harder C.B."/>
            <person name="Miyauchi S."/>
            <person name="Viragh M."/>
            <person name="Kuo A."/>
            <person name="Thoen E."/>
            <person name="Andreopoulos B."/>
            <person name="Lu D."/>
            <person name="Skrede I."/>
            <person name="Drula E."/>
            <person name="Henrissat B."/>
            <person name="Morin E."/>
            <person name="Kohler A."/>
            <person name="Barry K."/>
            <person name="LaButti K."/>
            <person name="Morin E."/>
            <person name="Salamov A."/>
            <person name="Lipzen A."/>
            <person name="Mereny Z."/>
            <person name="Hegedus B."/>
            <person name="Baldrian P."/>
            <person name="Stursova M."/>
            <person name="Weitz H."/>
            <person name="Taylor A."/>
            <person name="Grigoriev I.V."/>
            <person name="Nagy L.G."/>
            <person name="Martin F."/>
            <person name="Kauserud H."/>
        </authorList>
    </citation>
    <scope>NUCLEOTIDE SEQUENCE</scope>
    <source>
        <strain evidence="2">CBHHK182m</strain>
    </source>
</reference>
<gene>
    <name evidence="2" type="ORF">B0H16DRAFT_748411</name>
</gene>
<sequence>MTPSERVAAQIHATEANIRLLSSLIPGLTSELAKERQALSRLWLQVLPVGKIPTELLLEIFALLVEPTTSKPTMTKEPFDARHPFQQALRLSQVSSSWRQIVLHAPRLWAAGSVDVRLQKMEKHPQKSYLAILQALLDRSAPFPFTISIWDGSASSRADEPFINDVTRLLTPTMSRWKVLSVNERAFESFARMFPGPLMALEGVDFRYRARRYNAERPLDTFALCPRLRSVKVAPSGIFEMSRHAEHDVLRMPWAQLTQLHLSEPLDAATCRSILLQCTNIVAATLETVEWDKGDLPAPLTVLPFLTTLKMRFQKMYDPVGEVGVGSFFRPLSLPALADLNVEFDCTWPTPDFSAFQHHSPNLVEFSLKNCPISAEELRNVLRLSPILTVLALECDTSLDTDLVQAFNFNPMQQLVPRLQELYLRGSAEHFAPRILEAAIRTRMNDTVSPDGVARLRKVFLEVHPYPQSAKSDMLYRMRDLVQHGLEVQIW</sequence>
<dbReference type="Proteomes" id="UP001215598">
    <property type="component" value="Unassembled WGS sequence"/>
</dbReference>
<dbReference type="EMBL" id="JARKIB010000052">
    <property type="protein sequence ID" value="KAJ7754571.1"/>
    <property type="molecule type" value="Genomic_DNA"/>
</dbReference>
<dbReference type="AlphaFoldDB" id="A0AAD7NCZ8"/>
<evidence type="ECO:0000259" key="1">
    <source>
        <dbReference type="Pfam" id="PF12937"/>
    </source>
</evidence>
<dbReference type="Gene3D" id="1.20.1280.50">
    <property type="match status" value="1"/>
</dbReference>
<comment type="caution">
    <text evidence="2">The sequence shown here is derived from an EMBL/GenBank/DDBJ whole genome shotgun (WGS) entry which is preliminary data.</text>
</comment>
<dbReference type="Pfam" id="PF12937">
    <property type="entry name" value="F-box-like"/>
    <property type="match status" value="1"/>
</dbReference>
<name>A0AAD7NCZ8_9AGAR</name>
<proteinExistence type="predicted"/>
<accession>A0AAD7NCZ8</accession>
<protein>
    <recommendedName>
        <fullName evidence="1">F-box domain-containing protein</fullName>
    </recommendedName>
</protein>
<dbReference type="Gene3D" id="3.80.10.10">
    <property type="entry name" value="Ribonuclease Inhibitor"/>
    <property type="match status" value="1"/>
</dbReference>
<evidence type="ECO:0000313" key="3">
    <source>
        <dbReference type="Proteomes" id="UP001215598"/>
    </source>
</evidence>
<feature type="domain" description="F-box" evidence="1">
    <location>
        <begin position="51"/>
        <end position="109"/>
    </location>
</feature>
<keyword evidence="3" id="KW-1185">Reference proteome</keyword>